<dbReference type="Pfam" id="PF00400">
    <property type="entry name" value="WD40"/>
    <property type="match status" value="1"/>
</dbReference>
<dbReference type="PANTHER" id="PTHR19848:SF8">
    <property type="entry name" value="F-BOX AND WD REPEAT DOMAIN CONTAINING 7"/>
    <property type="match status" value="1"/>
</dbReference>
<gene>
    <name evidence="4" type="ORF">ACFQ4H_30325</name>
</gene>
<evidence type="ECO:0000313" key="5">
    <source>
        <dbReference type="Proteomes" id="UP001597260"/>
    </source>
</evidence>
<accession>A0ABW3YLQ8</accession>
<keyword evidence="5" id="KW-1185">Reference proteome</keyword>
<feature type="repeat" description="WD" evidence="3">
    <location>
        <begin position="19"/>
        <end position="60"/>
    </location>
</feature>
<dbReference type="InterPro" id="IPR036322">
    <property type="entry name" value="WD40_repeat_dom_sf"/>
</dbReference>
<evidence type="ECO:0000313" key="4">
    <source>
        <dbReference type="EMBL" id="MFD1325389.1"/>
    </source>
</evidence>
<reference evidence="5" key="1">
    <citation type="journal article" date="2019" name="Int. J. Syst. Evol. Microbiol.">
        <title>The Global Catalogue of Microorganisms (GCM) 10K type strain sequencing project: providing services to taxonomists for standard genome sequencing and annotation.</title>
        <authorList>
            <consortium name="The Broad Institute Genomics Platform"/>
            <consortium name="The Broad Institute Genome Sequencing Center for Infectious Disease"/>
            <person name="Wu L."/>
            <person name="Ma J."/>
        </authorList>
    </citation>
    <scope>NUCLEOTIDE SEQUENCE [LARGE SCALE GENOMIC DNA]</scope>
    <source>
        <strain evidence="5">JCM 31037</strain>
    </source>
</reference>
<organism evidence="4 5">
    <name type="scientific">Micromonospora sonneratiae</name>
    <dbReference type="NCBI Taxonomy" id="1184706"/>
    <lineage>
        <taxon>Bacteria</taxon>
        <taxon>Bacillati</taxon>
        <taxon>Actinomycetota</taxon>
        <taxon>Actinomycetes</taxon>
        <taxon>Micromonosporales</taxon>
        <taxon>Micromonosporaceae</taxon>
        <taxon>Micromonospora</taxon>
    </lineage>
</organism>
<dbReference type="RefSeq" id="WP_377577719.1">
    <property type="nucleotide sequence ID" value="NZ_JBHTMP010000077.1"/>
</dbReference>
<protein>
    <submittedName>
        <fullName evidence="4">WD40 repeat domain-containing protein</fullName>
    </submittedName>
</protein>
<dbReference type="SMART" id="SM00320">
    <property type="entry name" value="WD40"/>
    <property type="match status" value="1"/>
</dbReference>
<dbReference type="PANTHER" id="PTHR19848">
    <property type="entry name" value="WD40 REPEAT PROTEIN"/>
    <property type="match status" value="1"/>
</dbReference>
<name>A0ABW3YLQ8_9ACTN</name>
<dbReference type="EMBL" id="JBHTMP010000077">
    <property type="protein sequence ID" value="MFD1325389.1"/>
    <property type="molecule type" value="Genomic_DNA"/>
</dbReference>
<dbReference type="PROSITE" id="PS50294">
    <property type="entry name" value="WD_REPEATS_REGION"/>
    <property type="match status" value="1"/>
</dbReference>
<dbReference type="SUPFAM" id="SSF50978">
    <property type="entry name" value="WD40 repeat-like"/>
    <property type="match status" value="1"/>
</dbReference>
<dbReference type="Gene3D" id="2.130.10.10">
    <property type="entry name" value="YVTN repeat-like/Quinoprotein amine dehydrogenase"/>
    <property type="match status" value="1"/>
</dbReference>
<dbReference type="PROSITE" id="PS50082">
    <property type="entry name" value="WD_REPEATS_2"/>
    <property type="match status" value="1"/>
</dbReference>
<evidence type="ECO:0000256" key="3">
    <source>
        <dbReference type="PROSITE-ProRule" id="PRU00221"/>
    </source>
</evidence>
<keyword evidence="2" id="KW-0677">Repeat</keyword>
<evidence type="ECO:0000256" key="2">
    <source>
        <dbReference type="ARBA" id="ARBA00022737"/>
    </source>
</evidence>
<keyword evidence="1 3" id="KW-0853">WD repeat</keyword>
<dbReference type="Proteomes" id="UP001597260">
    <property type="component" value="Unassembled WGS sequence"/>
</dbReference>
<sequence>MDNTARLWNATTGQHTTTLTGHTDAVTAIAYSPDGTQLATTSDDGTTRLWTATTGQPLAVLVVLPDDGWAVLLPDGGYKLVGEAGDNLWWTIKMCRFEAGELDPYVPGLERLAEDVPILR</sequence>
<dbReference type="InterPro" id="IPR001680">
    <property type="entry name" value="WD40_rpt"/>
</dbReference>
<proteinExistence type="predicted"/>
<comment type="caution">
    <text evidence="4">The sequence shown here is derived from an EMBL/GenBank/DDBJ whole genome shotgun (WGS) entry which is preliminary data.</text>
</comment>
<dbReference type="InterPro" id="IPR015943">
    <property type="entry name" value="WD40/YVTN_repeat-like_dom_sf"/>
</dbReference>
<evidence type="ECO:0000256" key="1">
    <source>
        <dbReference type="ARBA" id="ARBA00022574"/>
    </source>
</evidence>